<dbReference type="AlphaFoldDB" id="A0A839TCB0"/>
<keyword evidence="1" id="KW-0732">Signal</keyword>
<dbReference type="EMBL" id="JACHXL010000001">
    <property type="protein sequence ID" value="MBB3105734.1"/>
    <property type="molecule type" value="Genomic_DNA"/>
</dbReference>
<dbReference type="PROSITE" id="PS51257">
    <property type="entry name" value="PROKAR_LIPOPROTEIN"/>
    <property type="match status" value="1"/>
</dbReference>
<dbReference type="InterPro" id="IPR025485">
    <property type="entry name" value="DUF4377"/>
</dbReference>
<comment type="caution">
    <text evidence="3">The sequence shown here is derived from an EMBL/GenBank/DDBJ whole genome shotgun (WGS) entry which is preliminary data.</text>
</comment>
<dbReference type="RefSeq" id="WP_183617989.1">
    <property type="nucleotide sequence ID" value="NZ_CAJHAH010000004.1"/>
</dbReference>
<feature type="signal peptide" evidence="1">
    <location>
        <begin position="1"/>
        <end position="21"/>
    </location>
</feature>
<sequence>MKKLAIAALMTTFVLSGCSTMGMNDERTMVVEGEAMNVKVVNIPSFKIEIAPLKAVCELPDANGNKIESECLQYRQTYQKNYTPLNGNIQGFTYEPNYRYILDVRQEAVMNEATQVVKPVWILNEVVSKTAE</sequence>
<gene>
    <name evidence="3" type="ORF">FHS24_000225</name>
</gene>
<dbReference type="Proteomes" id="UP000588111">
    <property type="component" value="Unassembled WGS sequence"/>
</dbReference>
<keyword evidence="4" id="KW-1185">Reference proteome</keyword>
<reference evidence="3 4" key="1">
    <citation type="submission" date="2020-08" db="EMBL/GenBank/DDBJ databases">
        <title>Genomic Encyclopedia of Type Strains, Phase III (KMG-III): the genomes of soil and plant-associated and newly described type strains.</title>
        <authorList>
            <person name="Whitman W."/>
        </authorList>
    </citation>
    <scope>NUCLEOTIDE SEQUENCE [LARGE SCALE GENOMIC DNA]</scope>
    <source>
        <strain evidence="3 4">CECT 5885</strain>
    </source>
</reference>
<accession>A0A839TCB0</accession>
<organism evidence="3 4">
    <name type="scientific">Psychrobacter luti</name>
    <dbReference type="NCBI Taxonomy" id="198481"/>
    <lineage>
        <taxon>Bacteria</taxon>
        <taxon>Pseudomonadati</taxon>
        <taxon>Pseudomonadota</taxon>
        <taxon>Gammaproteobacteria</taxon>
        <taxon>Moraxellales</taxon>
        <taxon>Moraxellaceae</taxon>
        <taxon>Psychrobacter</taxon>
    </lineage>
</organism>
<protein>
    <recommendedName>
        <fullName evidence="2">DUF4377 domain-containing protein</fullName>
    </recommendedName>
</protein>
<proteinExistence type="predicted"/>
<evidence type="ECO:0000313" key="3">
    <source>
        <dbReference type="EMBL" id="MBB3105734.1"/>
    </source>
</evidence>
<name>A0A839TCB0_9GAMM</name>
<evidence type="ECO:0000259" key="2">
    <source>
        <dbReference type="Pfam" id="PF14302"/>
    </source>
</evidence>
<evidence type="ECO:0000313" key="4">
    <source>
        <dbReference type="Proteomes" id="UP000588111"/>
    </source>
</evidence>
<evidence type="ECO:0000256" key="1">
    <source>
        <dbReference type="SAM" id="SignalP"/>
    </source>
</evidence>
<feature type="chain" id="PRO_5032407029" description="DUF4377 domain-containing protein" evidence="1">
    <location>
        <begin position="22"/>
        <end position="132"/>
    </location>
</feature>
<feature type="domain" description="DUF4377" evidence="2">
    <location>
        <begin position="66"/>
        <end position="129"/>
    </location>
</feature>
<dbReference type="Pfam" id="PF14302">
    <property type="entry name" value="DUF4377"/>
    <property type="match status" value="1"/>
</dbReference>